<dbReference type="PANTHER" id="PTHR43695:SF1">
    <property type="entry name" value="RHAMNOGALACTURONAN ACETYLESTERASE"/>
    <property type="match status" value="1"/>
</dbReference>
<name>A0ABX1YES3_9BACL</name>
<dbReference type="Pfam" id="PF13472">
    <property type="entry name" value="Lipase_GDSL_2"/>
    <property type="match status" value="1"/>
</dbReference>
<reference evidence="5 6" key="1">
    <citation type="submission" date="2019-10" db="EMBL/GenBank/DDBJ databases">
        <title>Description of Paenibacillus terricola sp. nov.</title>
        <authorList>
            <person name="Carlier A."/>
            <person name="Qi S."/>
        </authorList>
    </citation>
    <scope>NUCLEOTIDE SEQUENCE [LARGE SCALE GENOMIC DNA]</scope>
    <source>
        <strain evidence="5 6">LMG 31459</strain>
    </source>
</reference>
<gene>
    <name evidence="5" type="ORF">GC101_08850</name>
</gene>
<protein>
    <submittedName>
        <fullName evidence="5">GDSL family lipase</fullName>
    </submittedName>
</protein>
<dbReference type="SUPFAM" id="SSF52266">
    <property type="entry name" value="SGNH hydrolase"/>
    <property type="match status" value="1"/>
</dbReference>
<keyword evidence="6" id="KW-1185">Reference proteome</keyword>
<evidence type="ECO:0000256" key="1">
    <source>
        <dbReference type="ARBA" id="ARBA00008668"/>
    </source>
</evidence>
<proteinExistence type="inferred from homology"/>
<comment type="caution">
    <text evidence="5">The sequence shown here is derived from an EMBL/GenBank/DDBJ whole genome shotgun (WGS) entry which is preliminary data.</text>
</comment>
<dbReference type="SUPFAM" id="SSF49785">
    <property type="entry name" value="Galactose-binding domain-like"/>
    <property type="match status" value="1"/>
</dbReference>
<accession>A0ABX1YES3</accession>
<evidence type="ECO:0000313" key="5">
    <source>
        <dbReference type="EMBL" id="NOU78989.1"/>
    </source>
</evidence>
<comment type="similarity">
    <text evidence="1">Belongs to the 'GDSL' lipolytic enzyme family.</text>
</comment>
<dbReference type="RefSeq" id="WP_171716923.1">
    <property type="nucleotide sequence ID" value="NZ_WHOB01000021.1"/>
</dbReference>
<dbReference type="Gene3D" id="2.60.120.430">
    <property type="entry name" value="Galactose-binding lectin"/>
    <property type="match status" value="1"/>
</dbReference>
<dbReference type="Pfam" id="PF21254">
    <property type="entry name" value="AGA-YXIM_GBD"/>
    <property type="match status" value="1"/>
</dbReference>
<dbReference type="InterPro" id="IPR008979">
    <property type="entry name" value="Galactose-bd-like_sf"/>
</dbReference>
<dbReference type="CDD" id="cd01821">
    <property type="entry name" value="Rhamnogalacturan_acetylesterase_like"/>
    <property type="match status" value="1"/>
</dbReference>
<dbReference type="InterPro" id="IPR037459">
    <property type="entry name" value="RhgT-like"/>
</dbReference>
<dbReference type="Gene3D" id="3.40.50.1110">
    <property type="entry name" value="SGNH hydrolase"/>
    <property type="match status" value="1"/>
</dbReference>
<dbReference type="InterPro" id="IPR013830">
    <property type="entry name" value="SGNH_hydro"/>
</dbReference>
<evidence type="ECO:0000313" key="6">
    <source>
        <dbReference type="Proteomes" id="UP000596857"/>
    </source>
</evidence>
<dbReference type="InterPro" id="IPR049033">
    <property type="entry name" value="AGA-YXIM_GBD"/>
</dbReference>
<organism evidence="5 6">
    <name type="scientific">Paenibacillus phytohabitans</name>
    <dbReference type="NCBI Taxonomy" id="2654978"/>
    <lineage>
        <taxon>Bacteria</taxon>
        <taxon>Bacillati</taxon>
        <taxon>Bacillota</taxon>
        <taxon>Bacilli</taxon>
        <taxon>Bacillales</taxon>
        <taxon>Paenibacillaceae</taxon>
        <taxon>Paenibacillus</taxon>
    </lineage>
</organism>
<sequence length="367" mass="40763">MAYYYDFGPDGSEVSQGYTKVTAGDVYARERGYGFTDCSQVTALQRNEEALSGDFCIPFGATFLADVQDGNYIVTLTAGDKYAPTHTTLRSNGERSVLPDIHTVAGQVAREMFAVNVRGGQLKLSFGGLAPRVNSLEIVPSKEQVTLFLAGDSTVTDASEDGFPFSGWGQQLQRFFKHDVAVANHAEGGRSTKSFISEGRLDVIQEELKAGDYLFIQFGHNDQKNDEERHTDPPTTYIEHLRKYIEAAYSHKATPVLITSVHRRFFDASGKLQDTHGAYLDAVKQLAEEEGIALIDLAAKSKRLFEAEGPEGTKSIFLWGERGEWKNYPGGVRDNTHFQERGGLRIAELIVEGIRENELQTLIMYLR</sequence>
<feature type="domain" description="Beta-agarase/YXIM esterase-like galactose-binding" evidence="4">
    <location>
        <begin position="3"/>
        <end position="124"/>
    </location>
</feature>
<dbReference type="Proteomes" id="UP000596857">
    <property type="component" value="Unassembled WGS sequence"/>
</dbReference>
<evidence type="ECO:0000259" key="3">
    <source>
        <dbReference type="Pfam" id="PF13472"/>
    </source>
</evidence>
<feature type="domain" description="SGNH hydrolase-type esterase" evidence="3">
    <location>
        <begin position="151"/>
        <end position="302"/>
    </location>
</feature>
<evidence type="ECO:0000256" key="2">
    <source>
        <dbReference type="ARBA" id="ARBA00022801"/>
    </source>
</evidence>
<evidence type="ECO:0000259" key="4">
    <source>
        <dbReference type="Pfam" id="PF21254"/>
    </source>
</evidence>
<dbReference type="PANTHER" id="PTHR43695">
    <property type="entry name" value="PUTATIVE (AFU_ORTHOLOGUE AFUA_2G17250)-RELATED"/>
    <property type="match status" value="1"/>
</dbReference>
<dbReference type="InterPro" id="IPR036514">
    <property type="entry name" value="SGNH_hydro_sf"/>
</dbReference>
<dbReference type="EMBL" id="WHOB01000021">
    <property type="protein sequence ID" value="NOU78989.1"/>
    <property type="molecule type" value="Genomic_DNA"/>
</dbReference>
<keyword evidence="2" id="KW-0378">Hydrolase</keyword>